<evidence type="ECO:0000313" key="4">
    <source>
        <dbReference type="Proteomes" id="UP000283077"/>
    </source>
</evidence>
<dbReference type="InterPro" id="IPR012902">
    <property type="entry name" value="N_methyl_site"/>
</dbReference>
<dbReference type="Gene3D" id="3.30.700.10">
    <property type="entry name" value="Glycoprotein, Type 4 Pilin"/>
    <property type="match status" value="1"/>
</dbReference>
<reference evidence="3 4" key="1">
    <citation type="submission" date="2019-01" db="EMBL/GenBank/DDBJ databases">
        <authorList>
            <person name="Chen W.-M."/>
        </authorList>
    </citation>
    <scope>NUCLEOTIDE SEQUENCE [LARGE SCALE GENOMIC DNA]</scope>
    <source>
        <strain evidence="3 4">KYPC3</strain>
    </source>
</reference>
<dbReference type="InterPro" id="IPR000983">
    <property type="entry name" value="Bac_GSPG_pilin"/>
</dbReference>
<accession>A0A437QF41</accession>
<organism evidence="3 4">
    <name type="scientific">Rheinheimera riviphila</name>
    <dbReference type="NCBI Taxonomy" id="1834037"/>
    <lineage>
        <taxon>Bacteria</taxon>
        <taxon>Pseudomonadati</taxon>
        <taxon>Pseudomonadota</taxon>
        <taxon>Gammaproteobacteria</taxon>
        <taxon>Chromatiales</taxon>
        <taxon>Chromatiaceae</taxon>
        <taxon>Rheinheimera</taxon>
    </lineage>
</organism>
<dbReference type="Proteomes" id="UP000283077">
    <property type="component" value="Unassembled WGS sequence"/>
</dbReference>
<protein>
    <submittedName>
        <fullName evidence="3">Type II secretion system protein</fullName>
    </submittedName>
</protein>
<dbReference type="OrthoDB" id="5873580at2"/>
<dbReference type="PRINTS" id="PR00813">
    <property type="entry name" value="BCTERIALGSPG"/>
</dbReference>
<dbReference type="EMBL" id="SACS01000028">
    <property type="protein sequence ID" value="RVU33065.1"/>
    <property type="molecule type" value="Genomic_DNA"/>
</dbReference>
<dbReference type="GO" id="GO:0015628">
    <property type="term" value="P:protein secretion by the type II secretion system"/>
    <property type="evidence" value="ECO:0007669"/>
    <property type="project" value="InterPro"/>
</dbReference>
<dbReference type="NCBIfam" id="TIGR02532">
    <property type="entry name" value="IV_pilin_GFxxxE"/>
    <property type="match status" value="1"/>
</dbReference>
<proteinExistence type="predicted"/>
<evidence type="ECO:0000256" key="1">
    <source>
        <dbReference type="ARBA" id="ARBA00022481"/>
    </source>
</evidence>
<keyword evidence="2" id="KW-0812">Transmembrane</keyword>
<gene>
    <name evidence="3" type="ORF">EOE67_18505</name>
</gene>
<dbReference type="SUPFAM" id="SSF54523">
    <property type="entry name" value="Pili subunits"/>
    <property type="match status" value="1"/>
</dbReference>
<evidence type="ECO:0000256" key="2">
    <source>
        <dbReference type="SAM" id="Phobius"/>
    </source>
</evidence>
<dbReference type="RefSeq" id="WP_127700815.1">
    <property type="nucleotide sequence ID" value="NZ_SACS01000028.1"/>
</dbReference>
<comment type="caution">
    <text evidence="3">The sequence shown here is derived from an EMBL/GenBank/DDBJ whole genome shotgun (WGS) entry which is preliminary data.</text>
</comment>
<keyword evidence="2" id="KW-0472">Membrane</keyword>
<feature type="transmembrane region" description="Helical" evidence="2">
    <location>
        <begin position="6"/>
        <end position="27"/>
    </location>
</feature>
<name>A0A437QF41_9GAMM</name>
<dbReference type="AlphaFoldDB" id="A0A437QF41"/>
<dbReference type="GO" id="GO:0015627">
    <property type="term" value="C:type II protein secretion system complex"/>
    <property type="evidence" value="ECO:0007669"/>
    <property type="project" value="InterPro"/>
</dbReference>
<dbReference type="PROSITE" id="PS00409">
    <property type="entry name" value="PROKAR_NTER_METHYL"/>
    <property type="match status" value="1"/>
</dbReference>
<keyword evidence="1" id="KW-0488">Methylation</keyword>
<keyword evidence="4" id="KW-1185">Reference proteome</keyword>
<dbReference type="InterPro" id="IPR045584">
    <property type="entry name" value="Pilin-like"/>
</dbReference>
<keyword evidence="2" id="KW-1133">Transmembrane helix</keyword>
<evidence type="ECO:0000313" key="3">
    <source>
        <dbReference type="EMBL" id="RVU33065.1"/>
    </source>
</evidence>
<sequence>MNYRAGFTLIELVVVMLIAGILAVTVLPKFFSVEDENLQGQRDQLLALTHQLQLQSMQDTANLTTTCPTLVITNTAAGFAENNACNATAGFAQDAENPQQIIWQADAAISSDVGLPLLLRFDSWGRPQGTCANGCDIRLNQNGIQQRICIERSGYIHLC</sequence>
<dbReference type="Pfam" id="PF07963">
    <property type="entry name" value="N_methyl"/>
    <property type="match status" value="1"/>
</dbReference>